<dbReference type="Proteomes" id="UP001281024">
    <property type="component" value="Unassembled WGS sequence"/>
</dbReference>
<dbReference type="PANTHER" id="PTHR21011">
    <property type="entry name" value="MITOCHONDRIAL 28S RIBOSOMAL PROTEIN S6"/>
    <property type="match status" value="1"/>
</dbReference>
<feature type="compositionally biased region" description="Low complexity" evidence="5">
    <location>
        <begin position="125"/>
        <end position="146"/>
    </location>
</feature>
<evidence type="ECO:0000256" key="5">
    <source>
        <dbReference type="SAM" id="MobiDB-lite"/>
    </source>
</evidence>
<gene>
    <name evidence="4 8" type="primary">rpsF</name>
    <name evidence="7" type="ORF">ATX59_00045</name>
    <name evidence="6" type="ORF">GA838_07710</name>
    <name evidence="8" type="ORF">OENI_0010</name>
</gene>
<dbReference type="HAMAP" id="MF_00360">
    <property type="entry name" value="Ribosomal_bS6"/>
    <property type="match status" value="1"/>
</dbReference>
<dbReference type="GO" id="GO:0005840">
    <property type="term" value="C:ribosome"/>
    <property type="evidence" value="ECO:0007669"/>
    <property type="project" value="UniProtKB-KW"/>
</dbReference>
<keyword evidence="4" id="KW-0694">RNA-binding</keyword>
<evidence type="ECO:0000256" key="3">
    <source>
        <dbReference type="ARBA" id="ARBA00035294"/>
    </source>
</evidence>
<evidence type="ECO:0000313" key="8">
    <source>
        <dbReference type="EMBL" id="VDB96893.1"/>
    </source>
</evidence>
<dbReference type="GO" id="GO:0003735">
    <property type="term" value="F:structural constituent of ribosome"/>
    <property type="evidence" value="ECO:0007669"/>
    <property type="project" value="InterPro"/>
</dbReference>
<dbReference type="InterPro" id="IPR020814">
    <property type="entry name" value="Ribosomal_S6_plastid/chlpt"/>
</dbReference>
<dbReference type="Proteomes" id="UP000181728">
    <property type="component" value="Unassembled WGS sequence"/>
</dbReference>
<evidence type="ECO:0000256" key="4">
    <source>
        <dbReference type="HAMAP-Rule" id="MF_00360"/>
    </source>
</evidence>
<accession>A0A483B8F2</accession>
<name>A0A483B8F2_OENOE</name>
<evidence type="ECO:0000313" key="6">
    <source>
        <dbReference type="EMBL" id="MDV7715628.1"/>
    </source>
</evidence>
<dbReference type="NCBIfam" id="TIGR00166">
    <property type="entry name" value="S6"/>
    <property type="match status" value="1"/>
</dbReference>
<dbReference type="GO" id="GO:0006412">
    <property type="term" value="P:translation"/>
    <property type="evidence" value="ECO:0007669"/>
    <property type="project" value="UniProtKB-UniRule"/>
</dbReference>
<proteinExistence type="inferred from homology"/>
<protein>
    <recommendedName>
        <fullName evidence="3 4">Small ribosomal subunit protein bS6</fullName>
    </recommendedName>
</protein>
<dbReference type="Proteomes" id="UP000294726">
    <property type="component" value="Chromosome"/>
</dbReference>
<comment type="similarity">
    <text evidence="1 4">Belongs to the bacterial ribosomal protein bS6 family.</text>
</comment>
<dbReference type="PANTHER" id="PTHR21011:SF1">
    <property type="entry name" value="SMALL RIBOSOMAL SUBUNIT PROTEIN BS6M"/>
    <property type="match status" value="1"/>
</dbReference>
<dbReference type="AlphaFoldDB" id="A0A483B8F2"/>
<dbReference type="GO" id="GO:0005737">
    <property type="term" value="C:cytoplasm"/>
    <property type="evidence" value="ECO:0007669"/>
    <property type="project" value="UniProtKB-ARBA"/>
</dbReference>
<reference evidence="6" key="3">
    <citation type="submission" date="2019-10" db="EMBL/GenBank/DDBJ databases">
        <title>Malate fermentation in French cider.</title>
        <authorList>
            <person name="Cousin F.J."/>
            <person name="Medina Fernandez S."/>
            <person name="Misery B."/>
            <person name="Laplace J.-M."/>
            <person name="Cretenet M."/>
        </authorList>
    </citation>
    <scope>NUCLEOTIDE SEQUENCE</scope>
    <source>
        <strain evidence="6">UCMA15129</strain>
    </source>
</reference>
<dbReference type="InterPro" id="IPR000529">
    <property type="entry name" value="Ribosomal_bS6"/>
</dbReference>
<evidence type="ECO:0000313" key="7">
    <source>
        <dbReference type="EMBL" id="OIM22249.1"/>
    </source>
</evidence>
<keyword evidence="4" id="KW-0699">rRNA-binding</keyword>
<feature type="compositionally biased region" description="Basic and acidic residues" evidence="5">
    <location>
        <begin position="113"/>
        <end position="124"/>
    </location>
</feature>
<dbReference type="SUPFAM" id="SSF54995">
    <property type="entry name" value="Ribosomal protein S6"/>
    <property type="match status" value="1"/>
</dbReference>
<evidence type="ECO:0000256" key="2">
    <source>
        <dbReference type="ARBA" id="ARBA00035104"/>
    </source>
</evidence>
<reference evidence="8 10" key="2">
    <citation type="submission" date="2018-08" db="EMBL/GenBank/DDBJ databases">
        <authorList>
            <person name="Lorentzen P. G. S. M."/>
        </authorList>
    </citation>
    <scope>NUCLEOTIDE SEQUENCE [LARGE SCALE GENOMIC DNA]</scope>
    <source>
        <strain evidence="8 10">CRBO_1381</strain>
    </source>
</reference>
<keyword evidence="4 6" id="KW-0689">Ribosomal protein</keyword>
<dbReference type="CDD" id="cd00473">
    <property type="entry name" value="bS6"/>
    <property type="match status" value="1"/>
</dbReference>
<dbReference type="RefSeq" id="WP_002817809.1">
    <property type="nucleotide sequence ID" value="NZ_CP014324.1"/>
</dbReference>
<evidence type="ECO:0000313" key="10">
    <source>
        <dbReference type="Proteomes" id="UP000294726"/>
    </source>
</evidence>
<keyword evidence="4" id="KW-0687">Ribonucleoprotein</keyword>
<organism evidence="6 11">
    <name type="scientific">Oenococcus oeni</name>
    <name type="common">Leuconostoc oenos</name>
    <dbReference type="NCBI Taxonomy" id="1247"/>
    <lineage>
        <taxon>Bacteria</taxon>
        <taxon>Bacillati</taxon>
        <taxon>Bacillota</taxon>
        <taxon>Bacilli</taxon>
        <taxon>Lactobacillales</taxon>
        <taxon>Lactobacillaceae</taxon>
        <taxon>Oenococcus</taxon>
    </lineage>
</organism>
<dbReference type="EMBL" id="LR031358">
    <property type="protein sequence ID" value="VDB96893.1"/>
    <property type="molecule type" value="Genomic_DNA"/>
</dbReference>
<dbReference type="Gene3D" id="3.30.70.60">
    <property type="match status" value="1"/>
</dbReference>
<comment type="function">
    <text evidence="2 4">Binds together with bS18 to 16S ribosomal RNA.</text>
</comment>
<dbReference type="InterPro" id="IPR014717">
    <property type="entry name" value="Transl_elong_EF1B/ribsomal_bS6"/>
</dbReference>
<dbReference type="Pfam" id="PF01250">
    <property type="entry name" value="Ribosomal_S6"/>
    <property type="match status" value="1"/>
</dbReference>
<dbReference type="GO" id="GO:0070181">
    <property type="term" value="F:small ribosomal subunit rRNA binding"/>
    <property type="evidence" value="ECO:0007669"/>
    <property type="project" value="TreeGrafter"/>
</dbReference>
<dbReference type="EMBL" id="MLOK01000001">
    <property type="protein sequence ID" value="OIM22249.1"/>
    <property type="molecule type" value="Genomic_DNA"/>
</dbReference>
<dbReference type="SMR" id="A0A483B8F2"/>
<evidence type="ECO:0000313" key="11">
    <source>
        <dbReference type="Proteomes" id="UP001281024"/>
    </source>
</evidence>
<dbReference type="InterPro" id="IPR035980">
    <property type="entry name" value="Ribosomal_bS6_sf"/>
</dbReference>
<evidence type="ECO:0000256" key="1">
    <source>
        <dbReference type="ARBA" id="ARBA00009512"/>
    </source>
</evidence>
<sequence length="146" mass="16309">MANYELTYIVRPDLDKDAKAALVTRFDSILSDNGAKIDKSEDWDTRRFAYEINNYRQGTYHIVTFSSEDEKAVNEFDRLAKISGDILRHMIVAVDLEKLADAHAKQAAATQRAAERRAQREAERNAAQAQSSASNQARTAATTSGK</sequence>
<feature type="region of interest" description="Disordered" evidence="5">
    <location>
        <begin position="106"/>
        <end position="146"/>
    </location>
</feature>
<evidence type="ECO:0000313" key="9">
    <source>
        <dbReference type="Proteomes" id="UP000181728"/>
    </source>
</evidence>
<dbReference type="EMBL" id="WERV01000006">
    <property type="protein sequence ID" value="MDV7715628.1"/>
    <property type="molecule type" value="Genomic_DNA"/>
</dbReference>
<reference evidence="7 9" key="1">
    <citation type="journal article" date="2016" name="BMC Genomics">
        <title>Consensus pan-genome assembly of the specialised wine bacterium Oenococcus oeni.</title>
        <authorList>
            <person name="Sternes P.R."/>
            <person name="Borneman A.R."/>
        </authorList>
    </citation>
    <scope>NUCLEOTIDE SEQUENCE [LARGE SCALE GENOMIC DNA]</scope>
    <source>
        <strain evidence="7 9">AWRIB661</strain>
    </source>
</reference>
<dbReference type="GeneID" id="75064862"/>
<dbReference type="GO" id="GO:1990904">
    <property type="term" value="C:ribonucleoprotein complex"/>
    <property type="evidence" value="ECO:0007669"/>
    <property type="project" value="UniProtKB-KW"/>
</dbReference>